<dbReference type="InterPro" id="IPR058353">
    <property type="entry name" value="DUF8040"/>
</dbReference>
<comment type="caution">
    <text evidence="2">The sequence shown here is derived from an EMBL/GenBank/DDBJ whole genome shotgun (WGS) entry which is preliminary data.</text>
</comment>
<dbReference type="EMBL" id="NBSK02000006">
    <property type="protein sequence ID" value="KAJ0199008.1"/>
    <property type="molecule type" value="Genomic_DNA"/>
</dbReference>
<name>A0A9R1V625_LACSA</name>
<dbReference type="Proteomes" id="UP000235145">
    <property type="component" value="Unassembled WGS sequence"/>
</dbReference>
<protein>
    <recommendedName>
        <fullName evidence="1">DUF8040 domain-containing protein</fullName>
    </recommendedName>
</protein>
<evidence type="ECO:0000313" key="2">
    <source>
        <dbReference type="EMBL" id="KAJ0199008.1"/>
    </source>
</evidence>
<dbReference type="Pfam" id="PF26138">
    <property type="entry name" value="DUF8040"/>
    <property type="match status" value="1"/>
</dbReference>
<evidence type="ECO:0000313" key="3">
    <source>
        <dbReference type="Proteomes" id="UP000235145"/>
    </source>
</evidence>
<sequence>MSYHNGRDSIRDMVYKSDKTSVVNIRMNRNVYKRLCDMLEQRGGLKNSKNVSKFLCSYIYLHIMKKYDYSRIIQKMWYVDYIKSSTRNPCQYPMMKPTRGGGGLRLLIN</sequence>
<keyword evidence="3" id="KW-1185">Reference proteome</keyword>
<evidence type="ECO:0000259" key="1">
    <source>
        <dbReference type="Pfam" id="PF26138"/>
    </source>
</evidence>
<reference evidence="2 3" key="1">
    <citation type="journal article" date="2017" name="Nat. Commun.">
        <title>Genome assembly with in vitro proximity ligation data and whole-genome triplication in lettuce.</title>
        <authorList>
            <person name="Reyes-Chin-Wo S."/>
            <person name="Wang Z."/>
            <person name="Yang X."/>
            <person name="Kozik A."/>
            <person name="Arikit S."/>
            <person name="Song C."/>
            <person name="Xia L."/>
            <person name="Froenicke L."/>
            <person name="Lavelle D.O."/>
            <person name="Truco M.J."/>
            <person name="Xia R."/>
            <person name="Zhu S."/>
            <person name="Xu C."/>
            <person name="Xu H."/>
            <person name="Xu X."/>
            <person name="Cox K."/>
            <person name="Korf I."/>
            <person name="Meyers B.C."/>
            <person name="Michelmore R.W."/>
        </authorList>
    </citation>
    <scope>NUCLEOTIDE SEQUENCE [LARGE SCALE GENOMIC DNA]</scope>
    <source>
        <strain evidence="3">cv. Salinas</strain>
        <tissue evidence="2">Seedlings</tissue>
    </source>
</reference>
<proteinExistence type="predicted"/>
<dbReference type="AlphaFoldDB" id="A0A9R1V625"/>
<organism evidence="2 3">
    <name type="scientific">Lactuca sativa</name>
    <name type="common">Garden lettuce</name>
    <dbReference type="NCBI Taxonomy" id="4236"/>
    <lineage>
        <taxon>Eukaryota</taxon>
        <taxon>Viridiplantae</taxon>
        <taxon>Streptophyta</taxon>
        <taxon>Embryophyta</taxon>
        <taxon>Tracheophyta</taxon>
        <taxon>Spermatophyta</taxon>
        <taxon>Magnoliopsida</taxon>
        <taxon>eudicotyledons</taxon>
        <taxon>Gunneridae</taxon>
        <taxon>Pentapetalae</taxon>
        <taxon>asterids</taxon>
        <taxon>campanulids</taxon>
        <taxon>Asterales</taxon>
        <taxon>Asteraceae</taxon>
        <taxon>Cichorioideae</taxon>
        <taxon>Cichorieae</taxon>
        <taxon>Lactucinae</taxon>
        <taxon>Lactuca</taxon>
    </lineage>
</organism>
<accession>A0A9R1V625</accession>
<feature type="domain" description="DUF8040" evidence="1">
    <location>
        <begin position="2"/>
        <end position="75"/>
    </location>
</feature>
<gene>
    <name evidence="2" type="ORF">LSAT_V11C600307790</name>
</gene>